<organism evidence="2 3">
    <name type="scientific">Coffea arabica</name>
    <name type="common">Arabian coffee</name>
    <dbReference type="NCBI Taxonomy" id="13443"/>
    <lineage>
        <taxon>Eukaryota</taxon>
        <taxon>Viridiplantae</taxon>
        <taxon>Streptophyta</taxon>
        <taxon>Embryophyta</taxon>
        <taxon>Tracheophyta</taxon>
        <taxon>Spermatophyta</taxon>
        <taxon>Magnoliopsida</taxon>
        <taxon>eudicotyledons</taxon>
        <taxon>Gunneridae</taxon>
        <taxon>Pentapetalae</taxon>
        <taxon>asterids</taxon>
        <taxon>lamiids</taxon>
        <taxon>Gentianales</taxon>
        <taxon>Rubiaceae</taxon>
        <taxon>Ixoroideae</taxon>
        <taxon>Gardenieae complex</taxon>
        <taxon>Bertiereae - Coffeeae clade</taxon>
        <taxon>Coffeeae</taxon>
        <taxon>Coffea</taxon>
    </lineage>
</organism>
<proteinExistence type="predicted"/>
<name>A0ABM4W385_COFAR</name>
<dbReference type="InterPro" id="IPR006527">
    <property type="entry name" value="F-box-assoc_dom_typ1"/>
</dbReference>
<sequence>MDLPGEMWLDILLHLPVKSLLQLKSVCKSWCALIDSPQFKAIYLSRAKNYALLLKRPPLKNTNRSASYYIHSNLEPVRDATKPDLQHMPFSRHANFFGDTVMLICDCNGLIFLEDDNGMYLLNPALQEVRILPPLPRSSFIGCYLGLGYDSNANDYKVVILGENQTAQMANVYSLNSDSWREIVAQFPTCVLDERIFPVYFNGCMHWSACTVEFDPTSPRVARRRRRVVLFSFDMSTEVVKEIALPDSFRGENIRPPRLGVLRESLALIYRRYVGLEDRIDVWVMKEYGVKETWTKMYSIGPGFDNVFCLCFWKDELLLQRCVGGQLILTLISLAAGHKFRTFDGYGEYDDSVVAIVYKESWISVKRSSPKWAAPVMIFGLFGRQSLNLLYMVGVGPPEGVIDIMLFDSRLQGQ</sequence>
<dbReference type="PANTHER" id="PTHR31672:SF13">
    <property type="entry name" value="F-BOX PROTEIN CPR30-LIKE"/>
    <property type="match status" value="1"/>
</dbReference>
<dbReference type="SUPFAM" id="SSF81383">
    <property type="entry name" value="F-box domain"/>
    <property type="match status" value="1"/>
</dbReference>
<dbReference type="NCBIfam" id="TIGR01640">
    <property type="entry name" value="F_box_assoc_1"/>
    <property type="match status" value="1"/>
</dbReference>
<dbReference type="PANTHER" id="PTHR31672">
    <property type="entry name" value="BNACNNG10540D PROTEIN"/>
    <property type="match status" value="1"/>
</dbReference>
<dbReference type="CDD" id="cd22157">
    <property type="entry name" value="F-box_AtFBW1-like"/>
    <property type="match status" value="1"/>
</dbReference>
<accession>A0ABM4W385</accession>
<gene>
    <name evidence="3" type="primary">LOC140004417</name>
</gene>
<protein>
    <submittedName>
        <fullName evidence="3">F-box/kelch-repeat protein At3g23880-like</fullName>
    </submittedName>
</protein>
<dbReference type="Pfam" id="PF07734">
    <property type="entry name" value="FBA_1"/>
    <property type="match status" value="1"/>
</dbReference>
<dbReference type="InterPro" id="IPR050796">
    <property type="entry name" value="SCF_F-box_component"/>
</dbReference>
<dbReference type="GeneID" id="140004417"/>
<dbReference type="InterPro" id="IPR017451">
    <property type="entry name" value="F-box-assoc_interact_dom"/>
</dbReference>
<dbReference type="SMART" id="SM00256">
    <property type="entry name" value="FBOX"/>
    <property type="match status" value="1"/>
</dbReference>
<evidence type="ECO:0000313" key="3">
    <source>
        <dbReference type="RefSeq" id="XP_071926232.1"/>
    </source>
</evidence>
<dbReference type="RefSeq" id="XP_071926232.1">
    <property type="nucleotide sequence ID" value="XM_072070131.1"/>
</dbReference>
<evidence type="ECO:0000313" key="2">
    <source>
        <dbReference type="Proteomes" id="UP001652660"/>
    </source>
</evidence>
<keyword evidence="2" id="KW-1185">Reference proteome</keyword>
<reference evidence="3" key="1">
    <citation type="submission" date="2025-08" db="UniProtKB">
        <authorList>
            <consortium name="RefSeq"/>
        </authorList>
    </citation>
    <scope>IDENTIFICATION</scope>
    <source>
        <tissue evidence="3">Leaves</tissue>
    </source>
</reference>
<dbReference type="InterPro" id="IPR001810">
    <property type="entry name" value="F-box_dom"/>
</dbReference>
<evidence type="ECO:0000259" key="1">
    <source>
        <dbReference type="PROSITE" id="PS50181"/>
    </source>
</evidence>
<dbReference type="Proteomes" id="UP001652660">
    <property type="component" value="Chromosome 11c"/>
</dbReference>
<dbReference type="Pfam" id="PF00646">
    <property type="entry name" value="F-box"/>
    <property type="match status" value="1"/>
</dbReference>
<feature type="domain" description="F-box" evidence="1">
    <location>
        <begin position="1"/>
        <end position="46"/>
    </location>
</feature>
<dbReference type="Gene3D" id="1.20.1280.50">
    <property type="match status" value="1"/>
</dbReference>
<dbReference type="InterPro" id="IPR036047">
    <property type="entry name" value="F-box-like_dom_sf"/>
</dbReference>
<dbReference type="PROSITE" id="PS50181">
    <property type="entry name" value="FBOX"/>
    <property type="match status" value="1"/>
</dbReference>